<dbReference type="PANTHER" id="PTHR13318">
    <property type="entry name" value="PARTNER OF PAIRED, ISOFORM B-RELATED"/>
    <property type="match status" value="1"/>
</dbReference>
<dbReference type="PROSITE" id="PS50181">
    <property type="entry name" value="FBOX"/>
    <property type="match status" value="1"/>
</dbReference>
<dbReference type="SUPFAM" id="SSF52047">
    <property type="entry name" value="RNI-like"/>
    <property type="match status" value="1"/>
</dbReference>
<gene>
    <name evidence="2" type="ORF">ABEB36_011342</name>
</gene>
<dbReference type="Gene3D" id="3.80.10.10">
    <property type="entry name" value="Ribonuclease Inhibitor"/>
    <property type="match status" value="2"/>
</dbReference>
<evidence type="ECO:0000313" key="2">
    <source>
        <dbReference type="EMBL" id="KAL1493253.1"/>
    </source>
</evidence>
<dbReference type="Gene3D" id="1.20.1280.50">
    <property type="match status" value="1"/>
</dbReference>
<proteinExistence type="predicted"/>
<reference evidence="2 3" key="1">
    <citation type="submission" date="2024-05" db="EMBL/GenBank/DDBJ databases">
        <title>Genetic variation in Jamaican populations of the coffee berry borer (Hypothenemus hampei).</title>
        <authorList>
            <person name="Errbii M."/>
            <person name="Myrie A."/>
        </authorList>
    </citation>
    <scope>NUCLEOTIDE SEQUENCE [LARGE SCALE GENOMIC DNA]</scope>
    <source>
        <strain evidence="2">JA-Hopewell-2020-01-JO</strain>
        <tissue evidence="2">Whole body</tissue>
    </source>
</reference>
<dbReference type="InterPro" id="IPR036047">
    <property type="entry name" value="F-box-like_dom_sf"/>
</dbReference>
<protein>
    <recommendedName>
        <fullName evidence="1">F-box domain-containing protein</fullName>
    </recommendedName>
</protein>
<comment type="caution">
    <text evidence="2">The sequence shown here is derived from an EMBL/GenBank/DDBJ whole genome shotgun (WGS) entry which is preliminary data.</text>
</comment>
<dbReference type="EMBL" id="JBDJPC010000008">
    <property type="protein sequence ID" value="KAL1493253.1"/>
    <property type="molecule type" value="Genomic_DNA"/>
</dbReference>
<name>A0ABD1EF35_HYPHA</name>
<evidence type="ECO:0000259" key="1">
    <source>
        <dbReference type="PROSITE" id="PS50181"/>
    </source>
</evidence>
<keyword evidence="3" id="KW-1185">Reference proteome</keyword>
<evidence type="ECO:0000313" key="3">
    <source>
        <dbReference type="Proteomes" id="UP001566132"/>
    </source>
</evidence>
<dbReference type="Pfam" id="PF12937">
    <property type="entry name" value="F-box-like"/>
    <property type="match status" value="1"/>
</dbReference>
<dbReference type="InterPro" id="IPR001810">
    <property type="entry name" value="F-box_dom"/>
</dbReference>
<dbReference type="SUPFAM" id="SSF81383">
    <property type="entry name" value="F-box domain"/>
    <property type="match status" value="1"/>
</dbReference>
<organism evidence="2 3">
    <name type="scientific">Hypothenemus hampei</name>
    <name type="common">Coffee berry borer</name>
    <dbReference type="NCBI Taxonomy" id="57062"/>
    <lineage>
        <taxon>Eukaryota</taxon>
        <taxon>Metazoa</taxon>
        <taxon>Ecdysozoa</taxon>
        <taxon>Arthropoda</taxon>
        <taxon>Hexapoda</taxon>
        <taxon>Insecta</taxon>
        <taxon>Pterygota</taxon>
        <taxon>Neoptera</taxon>
        <taxon>Endopterygota</taxon>
        <taxon>Coleoptera</taxon>
        <taxon>Polyphaga</taxon>
        <taxon>Cucujiformia</taxon>
        <taxon>Curculionidae</taxon>
        <taxon>Scolytinae</taxon>
        <taxon>Hypothenemus</taxon>
    </lineage>
</organism>
<sequence length="553" mass="64386">MEHLINRFPMRPIYSFHDVPKCINLRYTFSAGDMVEWSQGKLHAQKPYRYQDVDPLEAQHFANYQFFRSFRTINFKMHPTWEKANVVARVWAALVDYDTGTISGNWHLLYVASSSHSEEEILPGTYKECSELINTIRIEFNVNVLMYPAAVIDLLGAATHDHSSDFILFDSLDQVALCREGLQILPRNANSKTETSKVGKLNEMNFTETCLPSELLYDIFDRLDLRSLNRCAQVNKRWNSVASDPYLYRNVDLKVYWNKINGNTLDKLKEKLERVRKLDMTWCDEYLIESKEINFNILKIVYAAKGTLTHLCLNHIRSLSKETLERIFDCPNLEELRLQNINFDGIEDLPTTSFCNRLKKLKTLDVSLSFITTKLLVQILQNTHNLEHLVMDSCKKLGNLEPILTVVQNHNQKLKSWSSSCSFKKKQNNSPIYEEFGKLIHLEELNLNYCEPESPHGSNCLQRIAFNCNKLKRLELADWKQLTDEEMIPIISQCKQLFHLNLNFSSRISDMTLGRACENLPNLRQICVVFCGEITEEMAEYYKETYPNIHILH</sequence>
<dbReference type="SMART" id="SM00256">
    <property type="entry name" value="FBOX"/>
    <property type="match status" value="1"/>
</dbReference>
<feature type="domain" description="F-box" evidence="1">
    <location>
        <begin position="205"/>
        <end position="251"/>
    </location>
</feature>
<dbReference type="InterPro" id="IPR032675">
    <property type="entry name" value="LRR_dom_sf"/>
</dbReference>
<dbReference type="AlphaFoldDB" id="A0ABD1EF35"/>
<dbReference type="Proteomes" id="UP001566132">
    <property type="component" value="Unassembled WGS sequence"/>
</dbReference>
<accession>A0ABD1EF35</accession>